<dbReference type="PANTHER" id="PTHR11735:SF6">
    <property type="entry name" value="TRNA N6-ADENOSINE THREONYLCARBAMOYLTRANSFERASE, MITOCHONDRIAL"/>
    <property type="match status" value="1"/>
</dbReference>
<dbReference type="InterPro" id="IPR022450">
    <property type="entry name" value="TsaD"/>
</dbReference>
<dbReference type="GO" id="GO:0006508">
    <property type="term" value="P:proteolysis"/>
    <property type="evidence" value="ECO:0007669"/>
    <property type="project" value="UniProtKB-KW"/>
</dbReference>
<keyword evidence="9" id="KW-0378">Hydrolase</keyword>
<dbReference type="PANTHER" id="PTHR11735">
    <property type="entry name" value="TRNA N6-ADENOSINE THREONYLCARBAMOYLTRANSFERASE"/>
    <property type="match status" value="1"/>
</dbReference>
<comment type="subunit">
    <text evidence="7">Homodimer.</text>
</comment>
<feature type="domain" description="Gcp-like" evidence="8">
    <location>
        <begin position="56"/>
        <end position="380"/>
    </location>
</feature>
<dbReference type="Proteomes" id="UP000311382">
    <property type="component" value="Unassembled WGS sequence"/>
</dbReference>
<organism evidence="9 10">
    <name type="scientific">Rhodotorula diobovata</name>
    <dbReference type="NCBI Taxonomy" id="5288"/>
    <lineage>
        <taxon>Eukaryota</taxon>
        <taxon>Fungi</taxon>
        <taxon>Dikarya</taxon>
        <taxon>Basidiomycota</taxon>
        <taxon>Pucciniomycotina</taxon>
        <taxon>Microbotryomycetes</taxon>
        <taxon>Sporidiobolales</taxon>
        <taxon>Sporidiobolaceae</taxon>
        <taxon>Rhodotorula</taxon>
    </lineage>
</organism>
<dbReference type="GO" id="GO:0061711">
    <property type="term" value="F:tRNA N(6)-L-threonylcarbamoyladenine synthase activity"/>
    <property type="evidence" value="ECO:0007669"/>
    <property type="project" value="UniProtKB-EC"/>
</dbReference>
<reference evidence="9 10" key="1">
    <citation type="submission" date="2019-03" db="EMBL/GenBank/DDBJ databases">
        <title>Rhodosporidium diobovatum UCD-FST 08-225 genome sequencing, assembly, and annotation.</title>
        <authorList>
            <person name="Fakankun I.U."/>
            <person name="Fristensky B."/>
            <person name="Levin D.B."/>
        </authorList>
    </citation>
    <scope>NUCLEOTIDE SEQUENCE [LARGE SCALE GENOMIC DNA]</scope>
    <source>
        <strain evidence="9 10">UCD-FST 08-225</strain>
    </source>
</reference>
<accession>A0A5C5FZI0</accession>
<evidence type="ECO:0000259" key="8">
    <source>
        <dbReference type="Pfam" id="PF00814"/>
    </source>
</evidence>
<dbReference type="Pfam" id="PF00814">
    <property type="entry name" value="TsaD"/>
    <property type="match status" value="1"/>
</dbReference>
<dbReference type="OrthoDB" id="10259622at2759"/>
<evidence type="ECO:0000313" key="9">
    <source>
        <dbReference type="EMBL" id="TNY21592.1"/>
    </source>
</evidence>
<keyword evidence="4 7" id="KW-0479">Metal-binding</keyword>
<protein>
    <recommendedName>
        <fullName evidence="1">N(6)-L-threonylcarbamoyladenine synthase</fullName>
        <ecNumber evidence="1">2.3.1.234</ecNumber>
    </recommendedName>
</protein>
<dbReference type="GO" id="GO:0072670">
    <property type="term" value="P:mitochondrial tRNA threonylcarbamoyladenosine modification"/>
    <property type="evidence" value="ECO:0007669"/>
    <property type="project" value="TreeGrafter"/>
</dbReference>
<dbReference type="NCBIfam" id="TIGR00329">
    <property type="entry name" value="gcp_kae1"/>
    <property type="match status" value="1"/>
</dbReference>
<dbReference type="InterPro" id="IPR000905">
    <property type="entry name" value="Gcp-like_dom"/>
</dbReference>
<dbReference type="InterPro" id="IPR017861">
    <property type="entry name" value="KAE1/TsaD"/>
</dbReference>
<name>A0A5C5FZI0_9BASI</name>
<proteinExistence type="inferred from homology"/>
<keyword evidence="2 7" id="KW-0808">Transferase</keyword>
<dbReference type="STRING" id="5288.A0A5C5FZI0"/>
<dbReference type="HAMAP" id="MF_01445">
    <property type="entry name" value="TsaD"/>
    <property type="match status" value="1"/>
</dbReference>
<keyword evidence="7" id="KW-0496">Mitochondrion</keyword>
<comment type="function">
    <text evidence="7">Required for the formation of a threonylcarbamoyl group on adenosine at position 37 (t(6)A37) in mitochondrial tRNAs that read codons beginning with adenine. Probably involved in the transfer of the threonylcarbamoyl moiety of threonylcarbamoyl-AMP (TC-AMP) to the N6 group of A37. Involved in mitochondrial genome maintenance.</text>
</comment>
<dbReference type="FunFam" id="3.30.420.40:FF:000012">
    <property type="entry name" value="tRNA N6-adenosine threonylcarbamoyltransferase"/>
    <property type="match status" value="1"/>
</dbReference>
<dbReference type="PRINTS" id="PR00789">
    <property type="entry name" value="OSIALOPTASE"/>
</dbReference>
<dbReference type="CDD" id="cd24134">
    <property type="entry name" value="ASKHA_NBD_OSGEPL1_QRI7_euk"/>
    <property type="match status" value="1"/>
</dbReference>
<evidence type="ECO:0000313" key="10">
    <source>
        <dbReference type="Proteomes" id="UP000311382"/>
    </source>
</evidence>
<dbReference type="AlphaFoldDB" id="A0A5C5FZI0"/>
<dbReference type="EC" id="2.3.1.234" evidence="1"/>
<comment type="subcellular location">
    <subcellularLocation>
        <location evidence="7">Mitochondrion</location>
    </subcellularLocation>
</comment>
<dbReference type="SUPFAM" id="SSF53067">
    <property type="entry name" value="Actin-like ATPase domain"/>
    <property type="match status" value="2"/>
</dbReference>
<keyword evidence="9" id="KW-0645">Protease</keyword>
<evidence type="ECO:0000256" key="3">
    <source>
        <dbReference type="ARBA" id="ARBA00022694"/>
    </source>
</evidence>
<comment type="catalytic activity">
    <reaction evidence="6 7">
        <text>L-threonylcarbamoyladenylate + adenosine(37) in tRNA = N(6)-L-threonylcarbamoyladenosine(37) in tRNA + AMP + H(+)</text>
        <dbReference type="Rhea" id="RHEA:37059"/>
        <dbReference type="Rhea" id="RHEA-COMP:10162"/>
        <dbReference type="Rhea" id="RHEA-COMP:10163"/>
        <dbReference type="ChEBI" id="CHEBI:15378"/>
        <dbReference type="ChEBI" id="CHEBI:73682"/>
        <dbReference type="ChEBI" id="CHEBI:74411"/>
        <dbReference type="ChEBI" id="CHEBI:74418"/>
        <dbReference type="ChEBI" id="CHEBI:456215"/>
        <dbReference type="EC" id="2.3.1.234"/>
    </reaction>
</comment>
<gene>
    <name evidence="9" type="ORF">DMC30DRAFT_411297</name>
</gene>
<evidence type="ECO:0000256" key="4">
    <source>
        <dbReference type="ARBA" id="ARBA00022723"/>
    </source>
</evidence>
<keyword evidence="10" id="KW-1185">Reference proteome</keyword>
<evidence type="ECO:0000256" key="6">
    <source>
        <dbReference type="ARBA" id="ARBA00048117"/>
    </source>
</evidence>
<dbReference type="Gene3D" id="3.30.420.40">
    <property type="match status" value="2"/>
</dbReference>
<keyword evidence="5 7" id="KW-0012">Acyltransferase</keyword>
<dbReference type="InterPro" id="IPR043129">
    <property type="entry name" value="ATPase_NBD"/>
</dbReference>
<evidence type="ECO:0000256" key="5">
    <source>
        <dbReference type="ARBA" id="ARBA00023315"/>
    </source>
</evidence>
<dbReference type="GO" id="GO:0046872">
    <property type="term" value="F:metal ion binding"/>
    <property type="evidence" value="ECO:0007669"/>
    <property type="project" value="UniProtKB-KW"/>
</dbReference>
<keyword evidence="3 7" id="KW-0819">tRNA processing</keyword>
<dbReference type="GO" id="GO:0005739">
    <property type="term" value="C:mitochondrion"/>
    <property type="evidence" value="ECO:0007669"/>
    <property type="project" value="UniProtKB-SubCell"/>
</dbReference>
<comment type="caution">
    <text evidence="9">The sequence shown here is derived from an EMBL/GenBank/DDBJ whole genome shotgun (WGS) entry which is preliminary data.</text>
</comment>
<evidence type="ECO:0000256" key="7">
    <source>
        <dbReference type="HAMAP-Rule" id="MF_03179"/>
    </source>
</evidence>
<dbReference type="EMBL" id="SOZI01000040">
    <property type="protein sequence ID" value="TNY21592.1"/>
    <property type="molecule type" value="Genomic_DNA"/>
</dbReference>
<comment type="cofactor">
    <cofactor evidence="7">
        <name>a divalent metal cation</name>
        <dbReference type="ChEBI" id="CHEBI:60240"/>
    </cofactor>
    <text evidence="7">Binds 1 divalent metal cation per subunit.</text>
</comment>
<evidence type="ECO:0000256" key="2">
    <source>
        <dbReference type="ARBA" id="ARBA00022679"/>
    </source>
</evidence>
<dbReference type="GO" id="GO:0008233">
    <property type="term" value="F:peptidase activity"/>
    <property type="evidence" value="ECO:0007669"/>
    <property type="project" value="UniProtKB-KW"/>
</dbReference>
<comment type="similarity">
    <text evidence="7">Belongs to the KAE1 / TsaD family.</text>
</comment>
<sequence length="422" mass="44571">MRPRATQPLLAPLWARACRRPLSTAPRPPNRPLLVLGLESSADDTCAAVVSSDRRLLSNVVLKQSAIHESFGGIHPLHAQEAHQRNMPLAISRALSEAGVTLEELDGIAATRGPGMYGCLSVCLGAGKALAAATGKPLIGVHHMQAHALTPFLTASPLAPSSQAPKFPFLTLLLSGGHTLLLLASSRSEFRILATTADESIGAALDKAARDLGVDWALGAGSPGAALEKFAHPDAPGAGEEVPLLLPAAPVFPLPFPRELSFSYAGLRSALTRLLRSEPPAAMHPARKSQVARAFMDAAFEQVAARVELGMRRLEEEEGAGAGGEEGATVRGLVVSGGVASNLVLRERLRSRLDKLGKPDLPLIFPPPHLCTDNAAMIAWVGLDRLERGLVDPLTVMQRAKWPINECEADFVTTDASSRLAA</sequence>
<evidence type="ECO:0000256" key="1">
    <source>
        <dbReference type="ARBA" id="ARBA00012156"/>
    </source>
</evidence>